<accession>A0ABQ9W878</accession>
<reference evidence="1 2" key="1">
    <citation type="submission" date="2023-05" db="EMBL/GenBank/DDBJ databases">
        <title>B98-5 Cell Line De Novo Hybrid Assembly: An Optical Mapping Approach.</title>
        <authorList>
            <person name="Kananen K."/>
            <person name="Auerbach J.A."/>
            <person name="Kautto E."/>
            <person name="Blachly J.S."/>
        </authorList>
    </citation>
    <scope>NUCLEOTIDE SEQUENCE [LARGE SCALE GENOMIC DNA]</scope>
    <source>
        <strain evidence="1">B95-8</strain>
        <tissue evidence="1">Cell line</tissue>
    </source>
</reference>
<keyword evidence="2" id="KW-1185">Reference proteome</keyword>
<dbReference type="Proteomes" id="UP001266305">
    <property type="component" value="Unassembled WGS sequence"/>
</dbReference>
<gene>
    <name evidence="1" type="primary">MTMR12_2</name>
    <name evidence="1" type="ORF">P7K49_004587</name>
</gene>
<feature type="non-terminal residue" evidence="1">
    <location>
        <position position="1"/>
    </location>
</feature>
<name>A0ABQ9W878_SAGOE</name>
<comment type="caution">
    <text evidence="1">The sequence shown here is derived from an EMBL/GenBank/DDBJ whole genome shotgun (WGS) entry which is preliminary data.</text>
</comment>
<dbReference type="EMBL" id="JASSZA010000002">
    <property type="protein sequence ID" value="KAK2117700.1"/>
    <property type="molecule type" value="Genomic_DNA"/>
</dbReference>
<sequence length="54" mass="6312">GREGPETQSKPLNLLTVWDWSVQFEPKAQTLLKNPLYVEKPKLDKGQRKGMRFK</sequence>
<evidence type="ECO:0000313" key="2">
    <source>
        <dbReference type="Proteomes" id="UP001266305"/>
    </source>
</evidence>
<evidence type="ECO:0000313" key="1">
    <source>
        <dbReference type="EMBL" id="KAK2117700.1"/>
    </source>
</evidence>
<feature type="non-terminal residue" evidence="1">
    <location>
        <position position="54"/>
    </location>
</feature>
<organism evidence="1 2">
    <name type="scientific">Saguinus oedipus</name>
    <name type="common">Cotton-top tamarin</name>
    <name type="synonym">Oedipomidas oedipus</name>
    <dbReference type="NCBI Taxonomy" id="9490"/>
    <lineage>
        <taxon>Eukaryota</taxon>
        <taxon>Metazoa</taxon>
        <taxon>Chordata</taxon>
        <taxon>Craniata</taxon>
        <taxon>Vertebrata</taxon>
        <taxon>Euteleostomi</taxon>
        <taxon>Mammalia</taxon>
        <taxon>Eutheria</taxon>
        <taxon>Euarchontoglires</taxon>
        <taxon>Primates</taxon>
        <taxon>Haplorrhini</taxon>
        <taxon>Platyrrhini</taxon>
        <taxon>Cebidae</taxon>
        <taxon>Callitrichinae</taxon>
        <taxon>Saguinus</taxon>
    </lineage>
</organism>
<protein>
    <submittedName>
        <fullName evidence="1">Myotubularin- protein 12</fullName>
    </submittedName>
</protein>
<proteinExistence type="predicted"/>